<feature type="domain" description="N-acetyltransferase" evidence="1">
    <location>
        <begin position="10"/>
        <end position="148"/>
    </location>
</feature>
<dbReference type="RefSeq" id="WP_268378330.1">
    <property type="nucleotide sequence ID" value="NZ_JAPQTC020000004.1"/>
</dbReference>
<dbReference type="CDD" id="cd04301">
    <property type="entry name" value="NAT_SF"/>
    <property type="match status" value="1"/>
</dbReference>
<name>A0ABU3MWK0_9BURK</name>
<dbReference type="Proteomes" id="UP001074635">
    <property type="component" value="Unassembled WGS sequence"/>
</dbReference>
<accession>A0ABU3MWK0</accession>
<gene>
    <name evidence="2" type="ORF">OYC61_013250</name>
</gene>
<dbReference type="EMBL" id="JAPQTC020000004">
    <property type="protein sequence ID" value="MDT8505266.1"/>
    <property type="molecule type" value="Genomic_DNA"/>
</dbReference>
<dbReference type="InterPro" id="IPR000182">
    <property type="entry name" value="GNAT_dom"/>
</dbReference>
<evidence type="ECO:0000313" key="3">
    <source>
        <dbReference type="Proteomes" id="UP001074635"/>
    </source>
</evidence>
<dbReference type="Gene3D" id="3.40.630.30">
    <property type="match status" value="1"/>
</dbReference>
<keyword evidence="3" id="KW-1185">Reference proteome</keyword>
<protein>
    <submittedName>
        <fullName evidence="2">GNAT family N-acetyltransferase</fullName>
    </submittedName>
</protein>
<sequence length="160" mass="17765">MAAVKEQTSIQIRSAIQADYEGLLALDTVASQEPERALQIQDWIQKSQCYVAERKGVLLGYGVLNYHFFGHGFVEMLMVGESGRGQGIGSALLRYFRQISQTEKLFSSTNQSNQAMHGMFQKLGFRRSGVIENLDEGAPEIVYVSLANTEPEAEGPRQTC</sequence>
<proteinExistence type="predicted"/>
<reference evidence="2" key="1">
    <citation type="submission" date="2023-08" db="EMBL/GenBank/DDBJ databases">
        <title>Study of Resistomes in environmental pathogenic environmental.</title>
        <authorList>
            <person name="Bhattacharjee A."/>
            <person name="Singh A.K."/>
        </authorList>
    </citation>
    <scope>NUCLEOTIDE SEQUENCE</scope>
    <source>
        <strain evidence="2">S1</strain>
    </source>
</reference>
<evidence type="ECO:0000313" key="2">
    <source>
        <dbReference type="EMBL" id="MDT8505266.1"/>
    </source>
</evidence>
<evidence type="ECO:0000259" key="1">
    <source>
        <dbReference type="PROSITE" id="PS51186"/>
    </source>
</evidence>
<comment type="caution">
    <text evidence="2">The sequence shown here is derived from an EMBL/GenBank/DDBJ whole genome shotgun (WGS) entry which is preliminary data.</text>
</comment>
<dbReference type="Pfam" id="PF00583">
    <property type="entry name" value="Acetyltransf_1"/>
    <property type="match status" value="1"/>
</dbReference>
<dbReference type="SUPFAM" id="SSF55729">
    <property type="entry name" value="Acyl-CoA N-acyltransferases (Nat)"/>
    <property type="match status" value="1"/>
</dbReference>
<organism evidence="2 3">
    <name type="scientific">Alcaligenes nematophilus</name>
    <dbReference type="NCBI Taxonomy" id="2994643"/>
    <lineage>
        <taxon>Bacteria</taxon>
        <taxon>Pseudomonadati</taxon>
        <taxon>Pseudomonadota</taxon>
        <taxon>Betaproteobacteria</taxon>
        <taxon>Burkholderiales</taxon>
        <taxon>Alcaligenaceae</taxon>
        <taxon>Alcaligenes</taxon>
    </lineage>
</organism>
<dbReference type="PROSITE" id="PS51186">
    <property type="entry name" value="GNAT"/>
    <property type="match status" value="1"/>
</dbReference>
<dbReference type="InterPro" id="IPR016181">
    <property type="entry name" value="Acyl_CoA_acyltransferase"/>
</dbReference>